<evidence type="ECO:0000313" key="1">
    <source>
        <dbReference type="EMBL" id="BAD53394.1"/>
    </source>
</evidence>
<reference evidence="2" key="2">
    <citation type="journal article" date="2008" name="Nucleic Acids Res.">
        <title>The rice annotation project database (RAP-DB): 2008 update.</title>
        <authorList>
            <consortium name="The rice annotation project (RAP)"/>
        </authorList>
    </citation>
    <scope>GENOME REANNOTATION</scope>
    <source>
        <strain evidence="2">cv. Nipponbare</strain>
    </source>
</reference>
<accession>Q5ZAI9</accession>
<organism evidence="1 2">
    <name type="scientific">Oryza sativa subsp. japonica</name>
    <name type="common">Rice</name>
    <dbReference type="NCBI Taxonomy" id="39947"/>
    <lineage>
        <taxon>Eukaryota</taxon>
        <taxon>Viridiplantae</taxon>
        <taxon>Streptophyta</taxon>
        <taxon>Embryophyta</taxon>
        <taxon>Tracheophyta</taxon>
        <taxon>Spermatophyta</taxon>
        <taxon>Magnoliopsida</taxon>
        <taxon>Liliopsida</taxon>
        <taxon>Poales</taxon>
        <taxon>Poaceae</taxon>
        <taxon>BOP clade</taxon>
        <taxon>Oryzoideae</taxon>
        <taxon>Oryzeae</taxon>
        <taxon>Oryzinae</taxon>
        <taxon>Oryza</taxon>
        <taxon>Oryza sativa</taxon>
    </lineage>
</organism>
<protein>
    <submittedName>
        <fullName evidence="1">Uncharacterized protein</fullName>
    </submittedName>
</protein>
<evidence type="ECO:0000313" key="2">
    <source>
        <dbReference type="Proteomes" id="UP000000763"/>
    </source>
</evidence>
<gene>
    <name evidence="1" type="primary">B1164G11.27</name>
</gene>
<dbReference type="AlphaFoldDB" id="Q5ZAI9"/>
<reference evidence="2" key="1">
    <citation type="journal article" date="2005" name="Nature">
        <title>The map-based sequence of the rice genome.</title>
        <authorList>
            <consortium name="International rice genome sequencing project (IRGSP)"/>
            <person name="Matsumoto T."/>
            <person name="Wu J."/>
            <person name="Kanamori H."/>
            <person name="Katayose Y."/>
            <person name="Fujisawa M."/>
            <person name="Namiki N."/>
            <person name="Mizuno H."/>
            <person name="Yamamoto K."/>
            <person name="Antonio B.A."/>
            <person name="Baba T."/>
            <person name="Sakata K."/>
            <person name="Nagamura Y."/>
            <person name="Aoki H."/>
            <person name="Arikawa K."/>
            <person name="Arita K."/>
            <person name="Bito T."/>
            <person name="Chiden Y."/>
            <person name="Fujitsuka N."/>
            <person name="Fukunaka R."/>
            <person name="Hamada M."/>
            <person name="Harada C."/>
            <person name="Hayashi A."/>
            <person name="Hijishita S."/>
            <person name="Honda M."/>
            <person name="Hosokawa S."/>
            <person name="Ichikawa Y."/>
            <person name="Idonuma A."/>
            <person name="Iijima M."/>
            <person name="Ikeda M."/>
            <person name="Ikeno M."/>
            <person name="Ito K."/>
            <person name="Ito S."/>
            <person name="Ito T."/>
            <person name="Ito Y."/>
            <person name="Ito Y."/>
            <person name="Iwabuchi A."/>
            <person name="Kamiya K."/>
            <person name="Karasawa W."/>
            <person name="Kurita K."/>
            <person name="Katagiri S."/>
            <person name="Kikuta A."/>
            <person name="Kobayashi H."/>
            <person name="Kobayashi N."/>
            <person name="Machita K."/>
            <person name="Maehara T."/>
            <person name="Masukawa M."/>
            <person name="Mizubayashi T."/>
            <person name="Mukai Y."/>
            <person name="Nagasaki H."/>
            <person name="Nagata Y."/>
            <person name="Naito S."/>
            <person name="Nakashima M."/>
            <person name="Nakama Y."/>
            <person name="Nakamichi Y."/>
            <person name="Nakamura M."/>
            <person name="Meguro A."/>
            <person name="Negishi M."/>
            <person name="Ohta I."/>
            <person name="Ohta T."/>
            <person name="Okamoto M."/>
            <person name="Ono N."/>
            <person name="Saji S."/>
            <person name="Sakaguchi M."/>
            <person name="Sakai K."/>
            <person name="Shibata M."/>
            <person name="Shimokawa T."/>
            <person name="Song J."/>
            <person name="Takazaki Y."/>
            <person name="Terasawa K."/>
            <person name="Tsugane M."/>
            <person name="Tsuji K."/>
            <person name="Ueda S."/>
            <person name="Waki K."/>
            <person name="Yamagata H."/>
            <person name="Yamamoto M."/>
            <person name="Yamamoto S."/>
            <person name="Yamane H."/>
            <person name="Yoshiki S."/>
            <person name="Yoshihara R."/>
            <person name="Yukawa K."/>
            <person name="Zhong H."/>
            <person name="Yano M."/>
            <person name="Yuan Q."/>
            <person name="Ouyang S."/>
            <person name="Liu J."/>
            <person name="Jones K.M."/>
            <person name="Gansberger K."/>
            <person name="Moffat K."/>
            <person name="Hill J."/>
            <person name="Bera J."/>
            <person name="Fadrosh D."/>
            <person name="Jin S."/>
            <person name="Johri S."/>
            <person name="Kim M."/>
            <person name="Overton L."/>
            <person name="Reardon M."/>
            <person name="Tsitrin T."/>
            <person name="Vuong H."/>
            <person name="Weaver B."/>
            <person name="Ciecko A."/>
            <person name="Tallon L."/>
            <person name="Jackson J."/>
            <person name="Pai G."/>
            <person name="Aken S.V."/>
            <person name="Utterback T."/>
            <person name="Reidmuller S."/>
            <person name="Feldblyum T."/>
            <person name="Hsiao J."/>
            <person name="Zismann V."/>
            <person name="Iobst S."/>
            <person name="de Vazeille A.R."/>
            <person name="Buell C.R."/>
            <person name="Ying K."/>
            <person name="Li Y."/>
            <person name="Lu T."/>
            <person name="Huang Y."/>
            <person name="Zhao Q."/>
            <person name="Feng Q."/>
            <person name="Zhang L."/>
            <person name="Zhu J."/>
            <person name="Weng Q."/>
            <person name="Mu J."/>
            <person name="Lu Y."/>
            <person name="Fan D."/>
            <person name="Liu Y."/>
            <person name="Guan J."/>
            <person name="Zhang Y."/>
            <person name="Yu S."/>
            <person name="Liu X."/>
            <person name="Zhang Y."/>
            <person name="Hong G."/>
            <person name="Han B."/>
            <person name="Choisne N."/>
            <person name="Demange N."/>
            <person name="Orjeda G."/>
            <person name="Samain S."/>
            <person name="Cattolico L."/>
            <person name="Pelletier E."/>
            <person name="Couloux A."/>
            <person name="Segurens B."/>
            <person name="Wincker P."/>
            <person name="D'Hont A."/>
            <person name="Scarpelli C."/>
            <person name="Weissenbach J."/>
            <person name="Salanoubat M."/>
            <person name="Quetier F."/>
            <person name="Yu Y."/>
            <person name="Kim H.R."/>
            <person name="Rambo T."/>
            <person name="Currie J."/>
            <person name="Collura K."/>
            <person name="Luo M."/>
            <person name="Yang T."/>
            <person name="Ammiraju J.S.S."/>
            <person name="Engler F."/>
            <person name="Soderlund C."/>
            <person name="Wing R.A."/>
            <person name="Palmer L.E."/>
            <person name="de la Bastide M."/>
            <person name="Spiegel L."/>
            <person name="Nascimento L."/>
            <person name="Zutavern T."/>
            <person name="O'Shaughnessy A."/>
            <person name="Dike S."/>
            <person name="Dedhia N."/>
            <person name="Preston R."/>
            <person name="Balija V."/>
            <person name="McCombie W.R."/>
            <person name="Chow T."/>
            <person name="Chen H."/>
            <person name="Chung M."/>
            <person name="Chen C."/>
            <person name="Shaw J."/>
            <person name="Wu H."/>
            <person name="Hsiao K."/>
            <person name="Chao Y."/>
            <person name="Chu M."/>
            <person name="Cheng C."/>
            <person name="Hour A."/>
            <person name="Lee P."/>
            <person name="Lin S."/>
            <person name="Lin Y."/>
            <person name="Liou J."/>
            <person name="Liu S."/>
            <person name="Hsing Y."/>
            <person name="Raghuvanshi S."/>
            <person name="Mohanty A."/>
            <person name="Bharti A.K."/>
            <person name="Gaur A."/>
            <person name="Gupta V."/>
            <person name="Kumar D."/>
            <person name="Ravi V."/>
            <person name="Vij S."/>
            <person name="Kapur A."/>
            <person name="Khurana P."/>
            <person name="Khurana P."/>
            <person name="Khurana J.P."/>
            <person name="Tyagi A.K."/>
            <person name="Gaikwad K."/>
            <person name="Singh A."/>
            <person name="Dalal V."/>
            <person name="Srivastava S."/>
            <person name="Dixit A."/>
            <person name="Pal A.K."/>
            <person name="Ghazi I.A."/>
            <person name="Yadav M."/>
            <person name="Pandit A."/>
            <person name="Bhargava A."/>
            <person name="Sureshbabu K."/>
            <person name="Batra K."/>
            <person name="Sharma T.R."/>
            <person name="Mohapatra T."/>
            <person name="Singh N.K."/>
            <person name="Messing J."/>
            <person name="Nelson A.B."/>
            <person name="Fuks G."/>
            <person name="Kavchok S."/>
            <person name="Keizer G."/>
            <person name="Linton E."/>
            <person name="Llaca V."/>
            <person name="Song R."/>
            <person name="Tanyolac B."/>
            <person name="Young S."/>
            <person name="Ho-Il K."/>
            <person name="Hahn J.H."/>
            <person name="Sangsakoo G."/>
            <person name="Vanavichit A."/>
            <person name="de Mattos Luiz.A.T."/>
            <person name="Zimmer P.D."/>
            <person name="Malone G."/>
            <person name="Dellagostin O."/>
            <person name="de Oliveira A.C."/>
            <person name="Bevan M."/>
            <person name="Bancroft I."/>
            <person name="Minx P."/>
            <person name="Cordum H."/>
            <person name="Wilson R."/>
            <person name="Cheng Z."/>
            <person name="Jin W."/>
            <person name="Jiang J."/>
            <person name="Leong S.A."/>
            <person name="Iwama H."/>
            <person name="Gojobori T."/>
            <person name="Itoh T."/>
            <person name="Niimura Y."/>
            <person name="Fujii Y."/>
            <person name="Habara T."/>
            <person name="Sakai H."/>
            <person name="Sato Y."/>
            <person name="Wilson G."/>
            <person name="Kumar K."/>
            <person name="McCouch S."/>
            <person name="Juretic N."/>
            <person name="Hoen D."/>
            <person name="Wright S."/>
            <person name="Bruskiewich R."/>
            <person name="Bureau T."/>
            <person name="Miyao A."/>
            <person name="Hirochika H."/>
            <person name="Nishikawa T."/>
            <person name="Kadowaki K."/>
            <person name="Sugiura M."/>
            <person name="Burr B."/>
            <person name="Sasaki T."/>
        </authorList>
    </citation>
    <scope>NUCLEOTIDE SEQUENCE [LARGE SCALE GENOMIC DNA]</scope>
    <source>
        <strain evidence="2">cv. Nipponbare</strain>
    </source>
</reference>
<dbReference type="Proteomes" id="UP000000763">
    <property type="component" value="Chromosome 1"/>
</dbReference>
<name>Q5ZAI9_ORYSJ</name>
<dbReference type="EMBL" id="AP003444">
    <property type="protein sequence ID" value="BAD53394.1"/>
    <property type="molecule type" value="Genomic_DNA"/>
</dbReference>
<sequence length="105" mass="12089">MNEFTRNGTQTMSRKIPLPSQIWKLLLPRKCRNTPTPTPSINHPFLGATTHKQQANMSNSSGEETEEHFYYLTDATGERVSRNFSMLLFVSRMHAQLTLNRYSIS</sequence>
<proteinExistence type="predicted"/>